<reference evidence="2 3" key="1">
    <citation type="journal article" date="2012" name="BMC Genomics">
        <title>Tools to kill: Genome of one of the most destructive plant pathogenic fungi Macrophomina phaseolina.</title>
        <authorList>
            <person name="Islam M.S."/>
            <person name="Haque M.S."/>
            <person name="Islam M.M."/>
            <person name="Emdad E.M."/>
            <person name="Halim A."/>
            <person name="Hossen Q.M.M."/>
            <person name="Hossain M.Z."/>
            <person name="Ahmed B."/>
            <person name="Rahim S."/>
            <person name="Rahman M.S."/>
            <person name="Alam M.M."/>
            <person name="Hou S."/>
            <person name="Wan X."/>
            <person name="Saito J.A."/>
            <person name="Alam M."/>
        </authorList>
    </citation>
    <scope>NUCLEOTIDE SEQUENCE [LARGE SCALE GENOMIC DNA]</scope>
    <source>
        <strain evidence="2 3">MS6</strain>
    </source>
</reference>
<evidence type="ECO:0000313" key="3">
    <source>
        <dbReference type="Proteomes" id="UP000007129"/>
    </source>
</evidence>
<comment type="caution">
    <text evidence="2">The sequence shown here is derived from an EMBL/GenBank/DDBJ whole genome shotgun (WGS) entry which is preliminary data.</text>
</comment>
<gene>
    <name evidence="2" type="ORF">MPH_02793</name>
</gene>
<dbReference type="VEuPathDB" id="FungiDB:MPH_02793"/>
<dbReference type="InParanoid" id="K2RBG9"/>
<evidence type="ECO:0000259" key="1">
    <source>
        <dbReference type="Pfam" id="PF14226"/>
    </source>
</evidence>
<proteinExistence type="predicted"/>
<dbReference type="InterPro" id="IPR026992">
    <property type="entry name" value="DIOX_N"/>
</dbReference>
<dbReference type="EMBL" id="AHHD01000102">
    <property type="protein sequence ID" value="EKG19866.1"/>
    <property type="molecule type" value="Genomic_DNA"/>
</dbReference>
<dbReference type="AlphaFoldDB" id="K2RBG9"/>
<dbReference type="InterPro" id="IPR027443">
    <property type="entry name" value="IPNS-like_sf"/>
</dbReference>
<evidence type="ECO:0000313" key="2">
    <source>
        <dbReference type="EMBL" id="EKG19866.1"/>
    </source>
</evidence>
<dbReference type="Proteomes" id="UP000007129">
    <property type="component" value="Unassembled WGS sequence"/>
</dbReference>
<accession>K2RBG9</accession>
<dbReference type="Pfam" id="PF14226">
    <property type="entry name" value="DIOX_N"/>
    <property type="match status" value="1"/>
</dbReference>
<feature type="domain" description="Non-haem dioxygenase N-terminal" evidence="1">
    <location>
        <begin position="26"/>
        <end position="87"/>
    </location>
</feature>
<organism evidence="2 3">
    <name type="scientific">Macrophomina phaseolina (strain MS6)</name>
    <name type="common">Charcoal rot fungus</name>
    <dbReference type="NCBI Taxonomy" id="1126212"/>
    <lineage>
        <taxon>Eukaryota</taxon>
        <taxon>Fungi</taxon>
        <taxon>Dikarya</taxon>
        <taxon>Ascomycota</taxon>
        <taxon>Pezizomycotina</taxon>
        <taxon>Dothideomycetes</taxon>
        <taxon>Dothideomycetes incertae sedis</taxon>
        <taxon>Botryosphaeriales</taxon>
        <taxon>Botryosphaeriaceae</taxon>
        <taxon>Macrophomina</taxon>
    </lineage>
</organism>
<dbReference type="OrthoDB" id="288590at2759"/>
<protein>
    <recommendedName>
        <fullName evidence="1">Non-haem dioxygenase N-terminal domain-containing protein</fullName>
    </recommendedName>
</protein>
<sequence>MSPPAGLNESYAIAGVHEVSFDLIKDGNQTEAAKLLEACREDGIFYLNLKHLDGSDSQLLQNSASIYHLAKQLFDLPTEEKMKHDIDLFGSTKVNGFVQFLRQLSRISTNRSVGTNPSVATLEVLHGPSQPISPRANQHQASVATKTASRATLCVPSLHPLAPRIPT</sequence>
<dbReference type="SUPFAM" id="SSF51197">
    <property type="entry name" value="Clavaminate synthase-like"/>
    <property type="match status" value="1"/>
</dbReference>
<dbReference type="HOGENOM" id="CLU_1594853_0_0_1"/>
<dbReference type="Gene3D" id="2.60.120.330">
    <property type="entry name" value="B-lactam Antibiotic, Isopenicillin N Synthase, Chain"/>
    <property type="match status" value="1"/>
</dbReference>
<name>K2RBG9_MACPH</name>